<evidence type="ECO:0000313" key="1">
    <source>
        <dbReference type="EMBL" id="OES44746.1"/>
    </source>
</evidence>
<keyword evidence="2" id="KW-1185">Reference proteome</keyword>
<gene>
    <name evidence="1" type="ORF">BA724_05580</name>
</gene>
<sequence length="66" mass="7600">MAEKTNYEIKLKYCPNCGESLLKTGSLLNEYWISEDTAYFCWCGDCSWRGEIIEVKRVIAPELVTS</sequence>
<dbReference type="Proteomes" id="UP000095658">
    <property type="component" value="Unassembled WGS sequence"/>
</dbReference>
<evidence type="ECO:0000313" key="2">
    <source>
        <dbReference type="Proteomes" id="UP000095658"/>
    </source>
</evidence>
<dbReference type="EMBL" id="MAMP01000021">
    <property type="protein sequence ID" value="OES44746.1"/>
    <property type="molecule type" value="Genomic_DNA"/>
</dbReference>
<dbReference type="STRING" id="1714016.BA724_05580"/>
<comment type="caution">
    <text evidence="1">The sequence shown here is derived from an EMBL/GenBank/DDBJ whole genome shotgun (WGS) entry which is preliminary data.</text>
</comment>
<proteinExistence type="predicted"/>
<reference evidence="1 2" key="1">
    <citation type="submission" date="2016-06" db="EMBL/GenBank/DDBJ databases">
        <title>Domibacillus iocasae genome sequencing.</title>
        <authorList>
            <person name="Verma A."/>
            <person name="Pal Y."/>
            <person name="Ojha A.K."/>
            <person name="Krishnamurthi S."/>
        </authorList>
    </citation>
    <scope>NUCLEOTIDE SEQUENCE [LARGE SCALE GENOMIC DNA]</scope>
    <source>
        <strain evidence="1 2">DSM 29979</strain>
    </source>
</reference>
<organism evidence="1 2">
    <name type="scientific">Domibacillus iocasae</name>
    <dbReference type="NCBI Taxonomy" id="1714016"/>
    <lineage>
        <taxon>Bacteria</taxon>
        <taxon>Bacillati</taxon>
        <taxon>Bacillota</taxon>
        <taxon>Bacilli</taxon>
        <taxon>Bacillales</taxon>
        <taxon>Bacillaceae</taxon>
        <taxon>Domibacillus</taxon>
    </lineage>
</organism>
<dbReference type="AlphaFoldDB" id="A0A1E7DNS8"/>
<name>A0A1E7DNS8_9BACI</name>
<dbReference type="RefSeq" id="WP_069938369.1">
    <property type="nucleotide sequence ID" value="NZ_MAMP01000021.1"/>
</dbReference>
<protein>
    <submittedName>
        <fullName evidence="1">Uncharacterized protein</fullName>
    </submittedName>
</protein>
<accession>A0A1E7DNS8</accession>